<sequence length="606" mass="62497">MVIELRLGIDFGTSNTVAVLDPGDGQTRPLLFDGTPMLPSAACRDAAGALVVGRDAQHVGRGSPASFEPNPKKRVDDGEVLLGDAEVAVPELIAAVLRRTYDEALRTAGRPVTETVLTHPAGWGGRRRDVLLAAARTAGLPSVSLVPEPVAAATYFVTVLGNEVPVGGVVAVYDFGAGTFDASVVRRTAGGFEVLAAEGILDAGGLDVDAAVFAYLGAVHGSANADAWARLNSPAADADRRAARTLWDEVRNGKEMLSRSAQTSIFIPLLEIDTTLGREQLETLARPLLDRTVAATRIALREADVRPADLTGVFLVGGSSRMPLCATMLHQALGVAPVVIEQPELVVAGGSLRVGTGTSAPEPATVPAPRPEPAGTLTLPPEPVTPPPPAVTSPAPVFTPPAPRVTSPAPVPTTPAPVVASPAPVFMAPRPELRSFAPAVAPVVYGNATSRLPLATRTWSLAAIPAGILLYVIGVLITVTTDSEAGGAVIGVPGMALVPIGIAGFIVQLTARSLRIDADGIAYRRAHHRTACPWHHLASIGVQQRHNAGAFVVGRLVADSPLRHDSKFAPAIGADGSFDLAPLAGLRTSADAVTAALAQHVRTTAG</sequence>
<evidence type="ECO:0000256" key="4">
    <source>
        <dbReference type="RuleBase" id="RU003322"/>
    </source>
</evidence>
<keyword evidence="6" id="KW-0812">Transmembrane</keyword>
<keyword evidence="2 4" id="KW-0067">ATP-binding</keyword>
<protein>
    <recommendedName>
        <fullName evidence="9">Hsp70 protein</fullName>
    </recommendedName>
</protein>
<proteinExistence type="inferred from homology"/>
<dbReference type="Gene3D" id="3.90.640.10">
    <property type="entry name" value="Actin, Chain A, domain 4"/>
    <property type="match status" value="1"/>
</dbReference>
<feature type="transmembrane region" description="Helical" evidence="6">
    <location>
        <begin position="485"/>
        <end position="507"/>
    </location>
</feature>
<dbReference type="Proteomes" id="UP001501470">
    <property type="component" value="Unassembled WGS sequence"/>
</dbReference>
<keyword evidence="3" id="KW-0143">Chaperone</keyword>
<evidence type="ECO:0008006" key="9">
    <source>
        <dbReference type="Google" id="ProtNLM"/>
    </source>
</evidence>
<dbReference type="EMBL" id="BAAAQD010000022">
    <property type="protein sequence ID" value="GAA1551815.1"/>
    <property type="molecule type" value="Genomic_DNA"/>
</dbReference>
<dbReference type="Gene3D" id="3.30.420.40">
    <property type="match status" value="2"/>
</dbReference>
<evidence type="ECO:0000313" key="8">
    <source>
        <dbReference type="Proteomes" id="UP001501470"/>
    </source>
</evidence>
<name>A0ABP4MXB8_9ACTN</name>
<keyword evidence="6" id="KW-0472">Membrane</keyword>
<dbReference type="InterPro" id="IPR013126">
    <property type="entry name" value="Hsp_70_fam"/>
</dbReference>
<accession>A0ABP4MXB8</accession>
<gene>
    <name evidence="7" type="ORF">GCM10009827_085550</name>
</gene>
<dbReference type="PRINTS" id="PR00301">
    <property type="entry name" value="HEATSHOCK70"/>
</dbReference>
<comment type="caution">
    <text evidence="7">The sequence shown here is derived from an EMBL/GenBank/DDBJ whole genome shotgun (WGS) entry which is preliminary data.</text>
</comment>
<evidence type="ECO:0000313" key="7">
    <source>
        <dbReference type="EMBL" id="GAA1551815.1"/>
    </source>
</evidence>
<dbReference type="SUPFAM" id="SSF53067">
    <property type="entry name" value="Actin-like ATPase domain"/>
    <property type="match status" value="2"/>
</dbReference>
<feature type="compositionally biased region" description="Pro residues" evidence="5">
    <location>
        <begin position="380"/>
        <end position="410"/>
    </location>
</feature>
<feature type="region of interest" description="Disordered" evidence="5">
    <location>
        <begin position="356"/>
        <end position="410"/>
    </location>
</feature>
<evidence type="ECO:0000256" key="2">
    <source>
        <dbReference type="ARBA" id="ARBA00022840"/>
    </source>
</evidence>
<reference evidence="8" key="1">
    <citation type="journal article" date="2019" name="Int. J. Syst. Evol. Microbiol.">
        <title>The Global Catalogue of Microorganisms (GCM) 10K type strain sequencing project: providing services to taxonomists for standard genome sequencing and annotation.</title>
        <authorList>
            <consortium name="The Broad Institute Genomics Platform"/>
            <consortium name="The Broad Institute Genome Sequencing Center for Infectious Disease"/>
            <person name="Wu L."/>
            <person name="Ma J."/>
        </authorList>
    </citation>
    <scope>NUCLEOTIDE SEQUENCE [LARGE SCALE GENOMIC DNA]</scope>
    <source>
        <strain evidence="8">JCM 15933</strain>
    </source>
</reference>
<comment type="similarity">
    <text evidence="4">Belongs to the heat shock protein 70 family.</text>
</comment>
<organism evidence="7 8">
    <name type="scientific">Dactylosporangium maewongense</name>
    <dbReference type="NCBI Taxonomy" id="634393"/>
    <lineage>
        <taxon>Bacteria</taxon>
        <taxon>Bacillati</taxon>
        <taxon>Actinomycetota</taxon>
        <taxon>Actinomycetes</taxon>
        <taxon>Micromonosporales</taxon>
        <taxon>Micromonosporaceae</taxon>
        <taxon>Dactylosporangium</taxon>
    </lineage>
</organism>
<dbReference type="PANTHER" id="PTHR19375">
    <property type="entry name" value="HEAT SHOCK PROTEIN 70KDA"/>
    <property type="match status" value="1"/>
</dbReference>
<dbReference type="Pfam" id="PF00012">
    <property type="entry name" value="HSP70"/>
    <property type="match status" value="1"/>
</dbReference>
<keyword evidence="1 4" id="KW-0547">Nucleotide-binding</keyword>
<feature type="transmembrane region" description="Helical" evidence="6">
    <location>
        <begin position="459"/>
        <end position="479"/>
    </location>
</feature>
<evidence type="ECO:0000256" key="1">
    <source>
        <dbReference type="ARBA" id="ARBA00022741"/>
    </source>
</evidence>
<evidence type="ECO:0000256" key="6">
    <source>
        <dbReference type="SAM" id="Phobius"/>
    </source>
</evidence>
<keyword evidence="6" id="KW-1133">Transmembrane helix</keyword>
<evidence type="ECO:0000256" key="5">
    <source>
        <dbReference type="SAM" id="MobiDB-lite"/>
    </source>
</evidence>
<dbReference type="InterPro" id="IPR043129">
    <property type="entry name" value="ATPase_NBD"/>
</dbReference>
<evidence type="ECO:0000256" key="3">
    <source>
        <dbReference type="ARBA" id="ARBA00023186"/>
    </source>
</evidence>
<keyword evidence="8" id="KW-1185">Reference proteome</keyword>